<comment type="similarity">
    <text evidence="2">Belongs to the FAD-binding monooxygenase family.</text>
</comment>
<evidence type="ECO:0000313" key="8">
    <source>
        <dbReference type="EMBL" id="GLW90113.1"/>
    </source>
</evidence>
<evidence type="ECO:0000256" key="5">
    <source>
        <dbReference type="ARBA" id="ARBA00022857"/>
    </source>
</evidence>
<dbReference type="Pfam" id="PF13450">
    <property type="entry name" value="NAD_binding_8"/>
    <property type="match status" value="1"/>
</dbReference>
<evidence type="ECO:0000256" key="3">
    <source>
        <dbReference type="ARBA" id="ARBA00022630"/>
    </source>
</evidence>
<keyword evidence="3" id="KW-0285">Flavoprotein</keyword>
<evidence type="ECO:0000256" key="4">
    <source>
        <dbReference type="ARBA" id="ARBA00022827"/>
    </source>
</evidence>
<dbReference type="Pfam" id="PF00743">
    <property type="entry name" value="FMO-like"/>
    <property type="match status" value="1"/>
</dbReference>
<keyword evidence="6" id="KW-0560">Oxidoreductase</keyword>
<evidence type="ECO:0000256" key="2">
    <source>
        <dbReference type="ARBA" id="ARBA00010139"/>
    </source>
</evidence>
<evidence type="ECO:0000256" key="7">
    <source>
        <dbReference type="ARBA" id="ARBA00023033"/>
    </source>
</evidence>
<dbReference type="GO" id="GO:0050661">
    <property type="term" value="F:NADP binding"/>
    <property type="evidence" value="ECO:0007669"/>
    <property type="project" value="InterPro"/>
</dbReference>
<reference evidence="8" key="1">
    <citation type="submission" date="2023-02" db="EMBL/GenBank/DDBJ databases">
        <title>Actinokineospora globicatena NBRC 15670.</title>
        <authorList>
            <person name="Ichikawa N."/>
            <person name="Sato H."/>
            <person name="Tonouchi N."/>
        </authorList>
    </citation>
    <scope>NUCLEOTIDE SEQUENCE</scope>
    <source>
        <strain evidence="8">NBRC 15670</strain>
    </source>
</reference>
<sequence>MRGRAAPDNKGALRANCRPTRSTLDLIGPARPSRACFCAVEHLDVVIVGAGLSGIGMACHLRVRRPGTTYALLEARAETGGTWSLFRYPGVRSDSDMHTLGYRFRPWARAETMPGGAEILDYLRDTAREYGVLDHVRLRHRVIAANWDSARSRWELRVSRDGDEVELTCSFLLMCGGYYRNDGGFRPELPGVESFDGPVVHPQDWPQDLDYTGKRVVVLGSGATAVTLVPALARDAAHVTMVQRSPSYVLSLPSADALAPKLARLPGGIGHRLTRWRNIATAMAFYQLSQRYPRLVRRVLRKATAAALPPGYPVDVHFNPRYGPWDQRMCMVPDGDFFTAVSSGRASVVTDTIAGFTADSVRLTSGESVPADIVVTATGFNLGLFGGAELSVDGRPVRTTETMTYLGMMLAGVPNMVYVLGYTNATWTLKLDLVANYLVRLLRHMSDKGFDVATPAAPPPEVTEEPFVNLTAGYVQRGAAELPRQGSRLPWRPTMNYVLDTITLRRTPITRAMTFSRARTPDRALPPPGPRGR</sequence>
<dbReference type="AlphaFoldDB" id="A0A9W6QGP5"/>
<comment type="cofactor">
    <cofactor evidence="1">
        <name>FAD</name>
        <dbReference type="ChEBI" id="CHEBI:57692"/>
    </cofactor>
</comment>
<dbReference type="SUPFAM" id="SSF51905">
    <property type="entry name" value="FAD/NAD(P)-binding domain"/>
    <property type="match status" value="1"/>
</dbReference>
<keyword evidence="9" id="KW-1185">Reference proteome</keyword>
<evidence type="ECO:0000256" key="6">
    <source>
        <dbReference type="ARBA" id="ARBA00023002"/>
    </source>
</evidence>
<gene>
    <name evidence="8" type="ORF">Aglo03_09290</name>
</gene>
<comment type="caution">
    <text evidence="8">The sequence shown here is derived from an EMBL/GenBank/DDBJ whole genome shotgun (WGS) entry which is preliminary data.</text>
</comment>
<protein>
    <submittedName>
        <fullName evidence="8">Flavin-binding monooxygenase</fullName>
    </submittedName>
</protein>
<dbReference type="PANTHER" id="PTHR43872">
    <property type="entry name" value="MONOOXYGENASE, PUTATIVE (AFU_ORTHOLOGUE AFUA_8G02570)-RELATED"/>
    <property type="match status" value="1"/>
</dbReference>
<accession>A0A9W6QGP5</accession>
<organism evidence="8 9">
    <name type="scientific">Actinokineospora globicatena</name>
    <dbReference type="NCBI Taxonomy" id="103729"/>
    <lineage>
        <taxon>Bacteria</taxon>
        <taxon>Bacillati</taxon>
        <taxon>Actinomycetota</taxon>
        <taxon>Actinomycetes</taxon>
        <taxon>Pseudonocardiales</taxon>
        <taxon>Pseudonocardiaceae</taxon>
        <taxon>Actinokineospora</taxon>
    </lineage>
</organism>
<keyword evidence="7 8" id="KW-0503">Monooxygenase</keyword>
<evidence type="ECO:0000256" key="1">
    <source>
        <dbReference type="ARBA" id="ARBA00001974"/>
    </source>
</evidence>
<dbReference type="Proteomes" id="UP001165042">
    <property type="component" value="Unassembled WGS sequence"/>
</dbReference>
<dbReference type="GO" id="GO:0004499">
    <property type="term" value="F:N,N-dimethylaniline monooxygenase activity"/>
    <property type="evidence" value="ECO:0007669"/>
    <property type="project" value="InterPro"/>
</dbReference>
<proteinExistence type="inferred from homology"/>
<evidence type="ECO:0000313" key="9">
    <source>
        <dbReference type="Proteomes" id="UP001165042"/>
    </source>
</evidence>
<dbReference type="InterPro" id="IPR036188">
    <property type="entry name" value="FAD/NAD-bd_sf"/>
</dbReference>
<keyword evidence="5" id="KW-0521">NADP</keyword>
<dbReference type="Gene3D" id="3.50.50.60">
    <property type="entry name" value="FAD/NAD(P)-binding domain"/>
    <property type="match status" value="3"/>
</dbReference>
<keyword evidence="4" id="KW-0274">FAD</keyword>
<dbReference type="InterPro" id="IPR051820">
    <property type="entry name" value="FAD-binding_MO"/>
</dbReference>
<dbReference type="FunFam" id="3.50.50.60:FF:000228">
    <property type="entry name" value="FAD-containing monooxygenase EthA"/>
    <property type="match status" value="1"/>
</dbReference>
<dbReference type="InterPro" id="IPR020946">
    <property type="entry name" value="Flavin_mOase-like"/>
</dbReference>
<dbReference type="EMBL" id="BSSD01000001">
    <property type="protein sequence ID" value="GLW90113.1"/>
    <property type="molecule type" value="Genomic_DNA"/>
</dbReference>
<name>A0A9W6QGP5_9PSEU</name>
<dbReference type="GO" id="GO:0050660">
    <property type="term" value="F:flavin adenine dinucleotide binding"/>
    <property type="evidence" value="ECO:0007669"/>
    <property type="project" value="InterPro"/>
</dbReference>
<dbReference type="PANTHER" id="PTHR43872:SF1">
    <property type="entry name" value="MONOOXYGENASE, PUTATIVE (AFU_ORTHOLOGUE AFUA_8G02570)-RELATED"/>
    <property type="match status" value="1"/>
</dbReference>